<evidence type="ECO:0000256" key="2">
    <source>
        <dbReference type="ARBA" id="ARBA00023043"/>
    </source>
</evidence>
<dbReference type="PROSITE" id="PS50837">
    <property type="entry name" value="NACHT"/>
    <property type="match status" value="1"/>
</dbReference>
<dbReference type="PANTHER" id="PTHR24198:SF165">
    <property type="entry name" value="ANKYRIN REPEAT-CONTAINING PROTEIN-RELATED"/>
    <property type="match status" value="1"/>
</dbReference>
<dbReference type="Pfam" id="PF24883">
    <property type="entry name" value="NPHP3_N"/>
    <property type="match status" value="1"/>
</dbReference>
<reference evidence="6" key="1">
    <citation type="submission" date="2017-02" db="EMBL/GenBank/DDBJ databases">
        <authorList>
            <person name="Tafer H."/>
            <person name="Lopandic K."/>
        </authorList>
    </citation>
    <scope>NUCLEOTIDE SEQUENCE [LARGE SCALE GENOMIC DNA]</scope>
    <source>
        <strain evidence="6">CBS 366.77</strain>
    </source>
</reference>
<proteinExistence type="predicted"/>
<feature type="domain" description="NACHT" evidence="4">
    <location>
        <begin position="70"/>
        <end position="212"/>
    </location>
</feature>
<feature type="repeat" description="ANK" evidence="3">
    <location>
        <begin position="830"/>
        <end position="863"/>
    </location>
</feature>
<comment type="caution">
    <text evidence="5">The sequence shown here is derived from an EMBL/GenBank/DDBJ whole genome shotgun (WGS) entry which is preliminary data.</text>
</comment>
<evidence type="ECO:0000259" key="4">
    <source>
        <dbReference type="PROSITE" id="PS50837"/>
    </source>
</evidence>
<feature type="repeat" description="ANK" evidence="3">
    <location>
        <begin position="557"/>
        <end position="589"/>
    </location>
</feature>
<keyword evidence="2 3" id="KW-0040">ANK repeat</keyword>
<keyword evidence="6" id="KW-1185">Reference proteome</keyword>
<dbReference type="Pfam" id="PF00023">
    <property type="entry name" value="Ank"/>
    <property type="match status" value="2"/>
</dbReference>
<feature type="repeat" description="ANK" evidence="3">
    <location>
        <begin position="1505"/>
        <end position="1539"/>
    </location>
</feature>
<dbReference type="Proteomes" id="UP000266188">
    <property type="component" value="Unassembled WGS sequence"/>
</dbReference>
<accession>A0A3A2ZJD2</accession>
<dbReference type="PROSITE" id="PS50088">
    <property type="entry name" value="ANK_REPEAT"/>
    <property type="match status" value="10"/>
</dbReference>
<dbReference type="Pfam" id="PF12796">
    <property type="entry name" value="Ank_2"/>
    <property type="match status" value="4"/>
</dbReference>
<dbReference type="InterPro" id="IPR036770">
    <property type="entry name" value="Ankyrin_rpt-contain_sf"/>
</dbReference>
<dbReference type="Gene3D" id="3.40.50.300">
    <property type="entry name" value="P-loop containing nucleotide triphosphate hydrolases"/>
    <property type="match status" value="1"/>
</dbReference>
<feature type="repeat" description="ANK" evidence="3">
    <location>
        <begin position="1000"/>
        <end position="1033"/>
    </location>
</feature>
<organism evidence="5 6">
    <name type="scientific">Aspergillus sclerotialis</name>
    <dbReference type="NCBI Taxonomy" id="2070753"/>
    <lineage>
        <taxon>Eukaryota</taxon>
        <taxon>Fungi</taxon>
        <taxon>Dikarya</taxon>
        <taxon>Ascomycota</taxon>
        <taxon>Pezizomycotina</taxon>
        <taxon>Eurotiomycetes</taxon>
        <taxon>Eurotiomycetidae</taxon>
        <taxon>Eurotiales</taxon>
        <taxon>Aspergillaceae</taxon>
        <taxon>Aspergillus</taxon>
        <taxon>Aspergillus subgen. Polypaecilum</taxon>
    </lineage>
</organism>
<dbReference type="EMBL" id="MVGC01000130">
    <property type="protein sequence ID" value="RJE23232.1"/>
    <property type="molecule type" value="Genomic_DNA"/>
</dbReference>
<gene>
    <name evidence="5" type="ORF">PHISCL_04436</name>
</gene>
<feature type="repeat" description="ANK" evidence="3">
    <location>
        <begin position="590"/>
        <end position="616"/>
    </location>
</feature>
<dbReference type="SMART" id="SM00248">
    <property type="entry name" value="ANK"/>
    <property type="match status" value="25"/>
</dbReference>
<dbReference type="PROSITE" id="PS50297">
    <property type="entry name" value="ANK_REP_REGION"/>
    <property type="match status" value="8"/>
</dbReference>
<name>A0A3A2ZJD2_9EURO</name>
<protein>
    <submittedName>
        <fullName evidence="5">NACHT domain protein</fullName>
    </submittedName>
</protein>
<feature type="repeat" description="ANK" evidence="3">
    <location>
        <begin position="524"/>
        <end position="556"/>
    </location>
</feature>
<dbReference type="InterPro" id="IPR056884">
    <property type="entry name" value="NPHP3-like_N"/>
</dbReference>
<dbReference type="InterPro" id="IPR007111">
    <property type="entry name" value="NACHT_NTPase"/>
</dbReference>
<dbReference type="STRING" id="2070753.A0A3A2ZJD2"/>
<dbReference type="SUPFAM" id="SSF52540">
    <property type="entry name" value="P-loop containing nucleoside triphosphate hydrolases"/>
    <property type="match status" value="1"/>
</dbReference>
<evidence type="ECO:0000313" key="5">
    <source>
        <dbReference type="EMBL" id="RJE23232.1"/>
    </source>
</evidence>
<dbReference type="PRINTS" id="PR01415">
    <property type="entry name" value="ANKYRIN"/>
</dbReference>
<dbReference type="InterPro" id="IPR027417">
    <property type="entry name" value="P-loop_NTPase"/>
</dbReference>
<evidence type="ECO:0000313" key="6">
    <source>
        <dbReference type="Proteomes" id="UP000266188"/>
    </source>
</evidence>
<dbReference type="Gene3D" id="1.25.40.20">
    <property type="entry name" value="Ankyrin repeat-containing domain"/>
    <property type="match status" value="9"/>
</dbReference>
<evidence type="ECO:0000256" key="3">
    <source>
        <dbReference type="PROSITE-ProRule" id="PRU00023"/>
    </source>
</evidence>
<dbReference type="SUPFAM" id="SSF48403">
    <property type="entry name" value="Ankyrin repeat"/>
    <property type="match status" value="6"/>
</dbReference>
<feature type="repeat" description="ANK" evidence="3">
    <location>
        <begin position="1790"/>
        <end position="1822"/>
    </location>
</feature>
<keyword evidence="1" id="KW-0677">Repeat</keyword>
<dbReference type="OrthoDB" id="21416at2759"/>
<dbReference type="PANTHER" id="PTHR24198">
    <property type="entry name" value="ANKYRIN REPEAT AND PROTEIN KINASE DOMAIN-CONTAINING PROTEIN"/>
    <property type="match status" value="1"/>
</dbReference>
<feature type="repeat" description="ANK" evidence="3">
    <location>
        <begin position="1192"/>
        <end position="1224"/>
    </location>
</feature>
<feature type="repeat" description="ANK" evidence="3">
    <location>
        <begin position="931"/>
        <end position="963"/>
    </location>
</feature>
<dbReference type="InterPro" id="IPR002110">
    <property type="entry name" value="Ankyrin_rpt"/>
</dbReference>
<feature type="repeat" description="ANK" evidence="3">
    <location>
        <begin position="899"/>
        <end position="930"/>
    </location>
</feature>
<evidence type="ECO:0000256" key="1">
    <source>
        <dbReference type="ARBA" id="ARBA00022737"/>
    </source>
</evidence>
<sequence length="1976" mass="220842">MSDSDQDFVVVDQPDISPKIAELTSWLQPTDYQAEYSDFKKHLSSHVPGTGEWLEKTPEYQEWHDSETHGSLWLKAVAGAGKSVLAARLISHLRATEPNVPVLFFFFRQIIASNHDPHSLVRDWMAQLLGYSPHLRMKLDGLIQDDRVTKDMAFSELWQILIGAFRLLDKVYCVVDALDELDSEHTVGFLQRLVALGELRPNAVKLLMTSRPLPQVQKVLNVSSIAQVRLEDRQVNKDIGIFVQHRLAQAVHLSETARETIRRSIEDRVHPSFLYARLVLNELLDEHRGDSLEVATVQNALVTLPSSMEDMYSEMLYDHSQLASVPQERQLLILQLATHASRPLRLLEIATVVDFLDMNKGATKHGDTKDLTRISCGPLLEILDDETVSIIHHSFTEFLTDTSRKTRSGMEHVAHRFPVIESPKTHELMGLLCVKYLLSGCLSSWNFERKKSRYFEEPVTDHQKQLQLQHPFLNYALENWYYHVRRVPELKGRLLEELNAYMDSENISFHAWIDAIVRPASTVESLSPLHAAAWAGISTYVKHLLATGSDINALTSEEETPLTLAAQRGNADIVTILLDHGAAPNEPDKLGHKPLHFAARSNHYKTVQLLLKAGVSPLTGKTRENPGLRCGNAWRTVGDTPLRYASKAGCLESVQAMLPYLGKEDIHSAFKWSVGRGHQGLVEFLLKEAGVDASAKIGGNCLIEAASKLNWDMMQLLIQNGADPAYRPTPLEEMTIHEGLVSIVSQKQQYVSLLHAVCASREAACIRYSDREYQNFEKCITLALDAGCDVNFKSGRVYTNTALHYCVNTGASVVQKLLQYGADVHATDYEGNTPLHLLVPSAETAAILETLMRHGARCDVIREKDGKTPLHTWCSSFSFKVDIQCLRPYIKDWNVPDSNGNTPLHLCASDSKDACKQLIDMGADVNRQNHEGQTPLHQVDRFSTWCAAEDFLAAGADIEARDNKGRTWFLIMALKESYSPREHLPKLLDLGANLHATDYEGNGALHLVCQTHQSENSVKFLLEVGADPKHVNFNGDTVYHALMRYCFESAHRYFQPVLDLLLATDAPTTAKNYQGENLLHSVCKAGISNVNSALRSSTHNPMNSFSQTDIDVMIKDRDNEGRLPIHAAATSSDELVAWCISKGSDITALTYKWQNLLHVAASADQSNALGLLLETYTSTDQTEVVINQRDEDGRTPLHYACAVGRTESVQLLLQAGADVTIADKKDWTPLHMCAKFTRKHASSREGSRRPDQAGIISEKETLRITDIIHLLARHGADLNYQPEYGPTPMKLAIDYCSEEMVIALLQAASERSIDVGLGCDQPTVRYLASKGSCAGEIADQIRFNPNRKEMLNSCAQLLRLGGYRVLESLAERGFEFTAERQDNTDDFLVLLARWGFTDLFEKLGKCRENTAWINGSFTTEFRYHGNMRPLLMHIAARELPSIDLLRLAIETFNADVNVKVTREGYQMDSDVSVLHILARGSRWWHTEAIRYVLSRGADVTVVDEGGHTPLHVAVSGGYRRLGIVQALLEHGANPNTLDEEGKTPLNHVRRDPDMVRLLIRHGADVTLGDNPVLFEAIDGQDVDTVQAILDTGIGCNKPFKDGPAPEPGEDEGRMYFFEILSKAERNERLRYRPIRLATTYMFDNAEKQQKVETIVRMLLDHGADPFQSHDDTTTVLHDLLDQGGTTDPLLSLPGLDLETRDGRGRTLLLAACGSQACGTHYESLGKSHSELISKLYDMGADVSAADNNGNNVLHSLIDAIRKNKSEKDLMSMVPLFIDKCPALLHQANNEGYKPIQLAAEKHHWKMMHMLLEVGANPLEPDPNGNTILHHMAGKFNDIKGDKHKRRLNEALDLGLDINARNNDGDTPLSKYILSLGKSLSTYYYEPVSETAIEALQDARADFFTRNNAGENLLHLVARLPISELDLDIKGDAGCDLFKLLMDMGLDPFLEDYRQRTPVDVAAAYGRNRILELFQKK</sequence>